<dbReference type="InterPro" id="IPR010994">
    <property type="entry name" value="RuvA_2-like"/>
</dbReference>
<dbReference type="InterPro" id="IPR003583">
    <property type="entry name" value="Hlx-hairpin-Hlx_DNA-bd_motif"/>
</dbReference>
<dbReference type="PROSITE" id="PS51450">
    <property type="entry name" value="LRR"/>
    <property type="match status" value="2"/>
</dbReference>
<evidence type="ECO:0000259" key="2">
    <source>
        <dbReference type="SMART" id="SM00278"/>
    </source>
</evidence>
<dbReference type="GO" id="GO:0015628">
    <property type="term" value="P:protein secretion by the type II secretion system"/>
    <property type="evidence" value="ECO:0007669"/>
    <property type="project" value="TreeGrafter"/>
</dbReference>
<dbReference type="Gene3D" id="3.80.10.10">
    <property type="entry name" value="Ribonuclease Inhibitor"/>
    <property type="match status" value="1"/>
</dbReference>
<name>A0A842G8R4_9LIST</name>
<feature type="domain" description="Helix-hairpin-helix DNA-binding motif class 1" evidence="2">
    <location>
        <begin position="74"/>
        <end position="93"/>
    </location>
</feature>
<feature type="domain" description="Helix-hairpin-helix DNA-binding motif class 1" evidence="2">
    <location>
        <begin position="120"/>
        <end position="139"/>
    </location>
</feature>
<dbReference type="GO" id="GO:0003677">
    <property type="term" value="F:DNA binding"/>
    <property type="evidence" value="ECO:0007669"/>
    <property type="project" value="InterPro"/>
</dbReference>
<feature type="signal peptide" evidence="1">
    <location>
        <begin position="1"/>
        <end position="22"/>
    </location>
</feature>
<protein>
    <recommendedName>
        <fullName evidence="2">Helix-hairpin-helix DNA-binding motif class 1 domain-containing protein</fullName>
    </recommendedName>
</protein>
<feature type="chain" id="PRO_5039666100" description="Helix-hairpin-helix DNA-binding motif class 1 domain-containing protein" evidence="1">
    <location>
        <begin position="23"/>
        <end position="443"/>
    </location>
</feature>
<dbReference type="Proteomes" id="UP000543005">
    <property type="component" value="Unassembled WGS sequence"/>
</dbReference>
<dbReference type="GO" id="GO:0015627">
    <property type="term" value="C:type II protein secretion system complex"/>
    <property type="evidence" value="ECO:0007669"/>
    <property type="project" value="TreeGrafter"/>
</dbReference>
<evidence type="ECO:0000256" key="1">
    <source>
        <dbReference type="SAM" id="SignalP"/>
    </source>
</evidence>
<reference evidence="3 4" key="1">
    <citation type="submission" date="2020-03" db="EMBL/GenBank/DDBJ databases">
        <title>Soil Listeria distribution.</title>
        <authorList>
            <person name="Liao J."/>
            <person name="Wiedmann M."/>
        </authorList>
    </citation>
    <scope>NUCLEOTIDE SEQUENCE [LARGE SCALE GENOMIC DNA]</scope>
    <source>
        <strain evidence="3 4">FSL L7-0051</strain>
    </source>
</reference>
<dbReference type="EMBL" id="JAARZT010000011">
    <property type="protein sequence ID" value="MBC2293023.1"/>
    <property type="molecule type" value="Genomic_DNA"/>
</dbReference>
<dbReference type="InterPro" id="IPR051675">
    <property type="entry name" value="Endo/Exo/Phosphatase_dom_1"/>
</dbReference>
<dbReference type="InterPro" id="IPR001611">
    <property type="entry name" value="Leu-rich_rpt"/>
</dbReference>
<dbReference type="PANTHER" id="PTHR21180:SF32">
    <property type="entry name" value="ENDONUCLEASE_EXONUCLEASE_PHOSPHATASE FAMILY DOMAIN-CONTAINING PROTEIN 1"/>
    <property type="match status" value="1"/>
</dbReference>
<dbReference type="SUPFAM" id="SSF52058">
    <property type="entry name" value="L domain-like"/>
    <property type="match status" value="1"/>
</dbReference>
<dbReference type="PANTHER" id="PTHR21180">
    <property type="entry name" value="ENDONUCLEASE/EXONUCLEASE/PHOSPHATASE FAMILY DOMAIN-CONTAINING PROTEIN 1"/>
    <property type="match status" value="1"/>
</dbReference>
<proteinExistence type="predicted"/>
<sequence length="443" mass="48577">MKKLLITIAFIFMIGAPLTVQSNDANATTQSSIATGESSIDINTATKVQLETTPGIGSVLSQRIIDNRPYKTLDDLLHVKGVGEKTLQNIKANNIGINIASQPVAVVDDTKIELNTATKEQLETITGIGDVLSQRIIDNRPYKTLDDLLKVKGIGEKTLQKIKEQNIAFVIDLDANVISDSSLQKAINRTLQQPDSTPVTKAALVNLTSLSNAVLTASDAKIKSLDGLEFAVNLKILKLENQEIANLSPLQSLSSLEQLNLANNLISDVSPLYRDSGYDLETDTHRLLTSINLANNKIEHVNIALLQHSGPESRSNCYINLDDNYIGSECSILVGTVSALHQKLLNPSVFDLSTFPPTQNSIDLQGIYCGQSYGMLPYLEGGEPGGDVKLFDRQDSYDESTHTITSTNLRNRDKIVYEVYTSYSSYSAYYNYSYIKTILLINP</sequence>
<dbReference type="SUPFAM" id="SSF47781">
    <property type="entry name" value="RuvA domain 2-like"/>
    <property type="match status" value="2"/>
</dbReference>
<dbReference type="InterPro" id="IPR032675">
    <property type="entry name" value="LRR_dom_sf"/>
</dbReference>
<organism evidence="3 4">
    <name type="scientific">Listeria booriae</name>
    <dbReference type="NCBI Taxonomy" id="1552123"/>
    <lineage>
        <taxon>Bacteria</taxon>
        <taxon>Bacillati</taxon>
        <taxon>Bacillota</taxon>
        <taxon>Bacilli</taxon>
        <taxon>Bacillales</taxon>
        <taxon>Listeriaceae</taxon>
        <taxon>Listeria</taxon>
    </lineage>
</organism>
<keyword evidence="1" id="KW-0732">Signal</keyword>
<gene>
    <name evidence="3" type="ORF">HCC36_07230</name>
</gene>
<dbReference type="AlphaFoldDB" id="A0A842G8R4"/>
<evidence type="ECO:0000313" key="3">
    <source>
        <dbReference type="EMBL" id="MBC2293023.1"/>
    </source>
</evidence>
<evidence type="ECO:0000313" key="4">
    <source>
        <dbReference type="Proteomes" id="UP000543005"/>
    </source>
</evidence>
<feature type="domain" description="Helix-hairpin-helix DNA-binding motif class 1" evidence="2">
    <location>
        <begin position="48"/>
        <end position="67"/>
    </location>
</feature>
<accession>A0A842G8R4</accession>
<dbReference type="Pfam" id="PF12836">
    <property type="entry name" value="HHH_3"/>
    <property type="match status" value="2"/>
</dbReference>
<dbReference type="SMART" id="SM00278">
    <property type="entry name" value="HhH1"/>
    <property type="match status" value="4"/>
</dbReference>
<dbReference type="Gene3D" id="1.10.150.320">
    <property type="entry name" value="Photosystem II 12 kDa extrinsic protein"/>
    <property type="match status" value="2"/>
</dbReference>
<feature type="domain" description="Helix-hairpin-helix DNA-binding motif class 1" evidence="2">
    <location>
        <begin position="146"/>
        <end position="165"/>
    </location>
</feature>
<comment type="caution">
    <text evidence="3">The sequence shown here is derived from an EMBL/GenBank/DDBJ whole genome shotgun (WGS) entry which is preliminary data.</text>
</comment>
<dbReference type="GO" id="GO:0006281">
    <property type="term" value="P:DNA repair"/>
    <property type="evidence" value="ECO:0007669"/>
    <property type="project" value="InterPro"/>
</dbReference>
<dbReference type="RefSeq" id="WP_185629080.1">
    <property type="nucleotide sequence ID" value="NZ_JAARZT010000011.1"/>
</dbReference>